<dbReference type="GO" id="GO:0003677">
    <property type="term" value="F:DNA binding"/>
    <property type="evidence" value="ECO:0007669"/>
    <property type="project" value="UniProtKB-UniRule"/>
</dbReference>
<keyword evidence="3" id="KW-0804">Transcription</keyword>
<dbReference type="RefSeq" id="WP_045505404.1">
    <property type="nucleotide sequence ID" value="NZ_JYGL01000002.1"/>
</dbReference>
<evidence type="ECO:0000313" key="6">
    <source>
        <dbReference type="EMBL" id="KJQ56481.1"/>
    </source>
</evidence>
<dbReference type="Pfam" id="PF00440">
    <property type="entry name" value="TetR_N"/>
    <property type="match status" value="1"/>
</dbReference>
<evidence type="ECO:0000256" key="3">
    <source>
        <dbReference type="ARBA" id="ARBA00023163"/>
    </source>
</evidence>
<dbReference type="PRINTS" id="PR00455">
    <property type="entry name" value="HTHTETR"/>
</dbReference>
<dbReference type="Proteomes" id="UP000033658">
    <property type="component" value="Unassembled WGS sequence"/>
</dbReference>
<evidence type="ECO:0000256" key="2">
    <source>
        <dbReference type="ARBA" id="ARBA00023125"/>
    </source>
</evidence>
<feature type="domain" description="HTH tetR-type" evidence="5">
    <location>
        <begin position="9"/>
        <end position="69"/>
    </location>
</feature>
<reference evidence="6 7" key="1">
    <citation type="submission" date="2015-02" db="EMBL/GenBank/DDBJ databases">
        <title>Evolution of amylase-binding proteins of oral streptococcal species.</title>
        <authorList>
            <person name="Haase E.M."/>
        </authorList>
    </citation>
    <scope>NUCLEOTIDE SEQUENCE [LARGE SCALE GENOMIC DNA]</scope>
    <source>
        <strain evidence="6 7">G9B</strain>
    </source>
</reference>
<dbReference type="InterPro" id="IPR001647">
    <property type="entry name" value="HTH_TetR"/>
</dbReference>
<keyword evidence="1" id="KW-0805">Transcription regulation</keyword>
<dbReference type="PANTHER" id="PTHR43479">
    <property type="entry name" value="ACREF/ENVCD OPERON REPRESSOR-RELATED"/>
    <property type="match status" value="1"/>
</dbReference>
<dbReference type="Gene3D" id="1.10.357.10">
    <property type="entry name" value="Tetracycline Repressor, domain 2"/>
    <property type="match status" value="1"/>
</dbReference>
<dbReference type="AlphaFoldDB" id="A0AAW3H541"/>
<comment type="caution">
    <text evidence="6">The sequence shown here is derived from an EMBL/GenBank/DDBJ whole genome shotgun (WGS) entry which is preliminary data.</text>
</comment>
<dbReference type="EMBL" id="JYGL01000002">
    <property type="protein sequence ID" value="KJQ56481.1"/>
    <property type="molecule type" value="Genomic_DNA"/>
</dbReference>
<keyword evidence="2 4" id="KW-0238">DNA-binding</keyword>
<evidence type="ECO:0000256" key="4">
    <source>
        <dbReference type="PROSITE-ProRule" id="PRU00335"/>
    </source>
</evidence>
<dbReference type="InterPro" id="IPR009057">
    <property type="entry name" value="Homeodomain-like_sf"/>
</dbReference>
<dbReference type="Pfam" id="PF21303">
    <property type="entry name" value="TetR_C_39"/>
    <property type="match status" value="1"/>
</dbReference>
<dbReference type="FunFam" id="1.10.10.60:FF:000141">
    <property type="entry name" value="TetR family transcriptional regulator"/>
    <property type="match status" value="1"/>
</dbReference>
<accession>A0AAW3H541</accession>
<dbReference type="InterPro" id="IPR050624">
    <property type="entry name" value="HTH-type_Tx_Regulator"/>
</dbReference>
<organism evidence="6 7">
    <name type="scientific">Streptococcus gordonii</name>
    <dbReference type="NCBI Taxonomy" id="1302"/>
    <lineage>
        <taxon>Bacteria</taxon>
        <taxon>Bacillati</taxon>
        <taxon>Bacillota</taxon>
        <taxon>Bacilli</taxon>
        <taxon>Lactobacillales</taxon>
        <taxon>Streptococcaceae</taxon>
        <taxon>Streptococcus</taxon>
    </lineage>
</organism>
<name>A0AAW3H541_STRGN</name>
<dbReference type="GO" id="GO:0045892">
    <property type="term" value="P:negative regulation of DNA-templated transcription"/>
    <property type="evidence" value="ECO:0007669"/>
    <property type="project" value="UniProtKB-ARBA"/>
</dbReference>
<dbReference type="PROSITE" id="PS01081">
    <property type="entry name" value="HTH_TETR_1"/>
    <property type="match status" value="1"/>
</dbReference>
<evidence type="ECO:0000256" key="1">
    <source>
        <dbReference type="ARBA" id="ARBA00023015"/>
    </source>
</evidence>
<protein>
    <submittedName>
        <fullName evidence="6">HTH-type transcriptional repressor KstR2</fullName>
    </submittedName>
</protein>
<evidence type="ECO:0000313" key="7">
    <source>
        <dbReference type="Proteomes" id="UP000033658"/>
    </source>
</evidence>
<sequence>MVARTDKSQAMIEKILETSSQLFVQKGYEKTSMQDIARTAGISKGAIYHHFQSKGEIVFAVLKHRYQHMEEDLTNWLKVTNHLTGKEQLRAIFQFSLESQREYRYLLNGESFDAEFMLTIMRYNLRIGTPLIAEIIKKGMNDGSIRHIQFPDEAAEAILLLTNFWLEGSMFENSTERVADRIYFLQFMLESIGLDIFDEALIQQILNSEY</sequence>
<dbReference type="InterPro" id="IPR023772">
    <property type="entry name" value="DNA-bd_HTH_TetR-type_CS"/>
</dbReference>
<dbReference type="SUPFAM" id="SSF46689">
    <property type="entry name" value="Homeodomain-like"/>
    <property type="match status" value="1"/>
</dbReference>
<dbReference type="PROSITE" id="PS50977">
    <property type="entry name" value="HTH_TETR_2"/>
    <property type="match status" value="1"/>
</dbReference>
<gene>
    <name evidence="6" type="primary">kstR2_1</name>
    <name evidence="6" type="ORF">TZ86_01817</name>
</gene>
<dbReference type="PANTHER" id="PTHR43479:SF11">
    <property type="entry name" value="ACREF_ENVCD OPERON REPRESSOR-RELATED"/>
    <property type="match status" value="1"/>
</dbReference>
<dbReference type="InterPro" id="IPR049149">
    <property type="entry name" value="TetR/AcrR_C"/>
</dbReference>
<feature type="DNA-binding region" description="H-T-H motif" evidence="4">
    <location>
        <begin position="32"/>
        <end position="51"/>
    </location>
</feature>
<evidence type="ECO:0000259" key="5">
    <source>
        <dbReference type="PROSITE" id="PS50977"/>
    </source>
</evidence>
<proteinExistence type="predicted"/>